<dbReference type="EMBL" id="OX451739">
    <property type="protein sequence ID" value="CAI8611474.1"/>
    <property type="molecule type" value="Genomic_DNA"/>
</dbReference>
<organism evidence="1 2">
    <name type="scientific">Vicia faba</name>
    <name type="common">Broad bean</name>
    <name type="synonym">Faba vulgaris</name>
    <dbReference type="NCBI Taxonomy" id="3906"/>
    <lineage>
        <taxon>Eukaryota</taxon>
        <taxon>Viridiplantae</taxon>
        <taxon>Streptophyta</taxon>
        <taxon>Embryophyta</taxon>
        <taxon>Tracheophyta</taxon>
        <taxon>Spermatophyta</taxon>
        <taxon>Magnoliopsida</taxon>
        <taxon>eudicotyledons</taxon>
        <taxon>Gunneridae</taxon>
        <taxon>Pentapetalae</taxon>
        <taxon>rosids</taxon>
        <taxon>fabids</taxon>
        <taxon>Fabales</taxon>
        <taxon>Fabaceae</taxon>
        <taxon>Papilionoideae</taxon>
        <taxon>50 kb inversion clade</taxon>
        <taxon>NPAAA clade</taxon>
        <taxon>Hologalegina</taxon>
        <taxon>IRL clade</taxon>
        <taxon>Fabeae</taxon>
        <taxon>Vicia</taxon>
    </lineage>
</organism>
<evidence type="ECO:0000313" key="2">
    <source>
        <dbReference type="Proteomes" id="UP001157006"/>
    </source>
</evidence>
<dbReference type="AlphaFoldDB" id="A0AAV1ALU5"/>
<keyword evidence="2" id="KW-1185">Reference proteome</keyword>
<sequence>MQNREGEILTDWSLFGAPSTNEDGGRTRDSYMFRCCDSLLQNINVDEDSVVEGCRSAKMKSREILKKKKKVHIRSSINKDIAYDSKHRSWQVMIRRFGHEEGNEDGSKLKLHFKHDKATQKAMMRIKVKSQWSTGRQMCIFKCVSHICSIFLDIVNGVGYL</sequence>
<accession>A0AAV1ALU5</accession>
<protein>
    <submittedName>
        <fullName evidence="1">Uncharacterized protein</fullName>
    </submittedName>
</protein>
<evidence type="ECO:0000313" key="1">
    <source>
        <dbReference type="EMBL" id="CAI8611474.1"/>
    </source>
</evidence>
<dbReference type="Proteomes" id="UP001157006">
    <property type="component" value="Chromosome 4"/>
</dbReference>
<reference evidence="1 2" key="1">
    <citation type="submission" date="2023-01" db="EMBL/GenBank/DDBJ databases">
        <authorList>
            <person name="Kreplak J."/>
        </authorList>
    </citation>
    <scope>NUCLEOTIDE SEQUENCE [LARGE SCALE GENOMIC DNA]</scope>
</reference>
<gene>
    <name evidence="1" type="ORF">VFH_IV231040</name>
</gene>
<name>A0AAV1ALU5_VICFA</name>
<proteinExistence type="predicted"/>